<name>A0A9X3I4G2_9ACTN</name>
<dbReference type="RefSeq" id="WP_235723136.1">
    <property type="nucleotide sequence ID" value="NZ_JAPKFM010000005.1"/>
</dbReference>
<comment type="caution">
    <text evidence="1">The sequence shown here is derived from an EMBL/GenBank/DDBJ whole genome shotgun (WGS) entry which is preliminary data.</text>
</comment>
<dbReference type="EMBL" id="JAPKFM010000005">
    <property type="protein sequence ID" value="MCX2963960.1"/>
    <property type="molecule type" value="Genomic_DNA"/>
</dbReference>
<evidence type="ECO:0000313" key="1">
    <source>
        <dbReference type="EMBL" id="MCX2963960.1"/>
    </source>
</evidence>
<protein>
    <submittedName>
        <fullName evidence="1">Uncharacterized protein</fullName>
    </submittedName>
</protein>
<gene>
    <name evidence="1" type="ORF">OSB52_07610</name>
</gene>
<accession>A0A9X3I4G2</accession>
<reference evidence="1" key="1">
    <citation type="submission" date="2022-10" db="EMBL/GenBank/DDBJ databases">
        <title>WGS of marine actinomycetes from Thailand.</title>
        <authorList>
            <person name="Thawai C."/>
        </authorList>
    </citation>
    <scope>NUCLEOTIDE SEQUENCE</scope>
    <source>
        <strain evidence="1">SW21</strain>
    </source>
</reference>
<sequence>MNNTRQLHTTTPTATTDSMLVVMDGSTRAQSVVHEILRSGRRVVLTSAISHDLVPFIDASVSGRVWAVVSDPSDPVQIESIIERAEDRIGPVVMIVDPGGLLTDVAAADRRVA</sequence>
<dbReference type="AlphaFoldDB" id="A0A9X3I4G2"/>
<evidence type="ECO:0000313" key="2">
    <source>
        <dbReference type="Proteomes" id="UP001143347"/>
    </source>
</evidence>
<proteinExistence type="predicted"/>
<organism evidence="1 2">
    <name type="scientific">Gordonia aquimaris</name>
    <dbReference type="NCBI Taxonomy" id="2984863"/>
    <lineage>
        <taxon>Bacteria</taxon>
        <taxon>Bacillati</taxon>
        <taxon>Actinomycetota</taxon>
        <taxon>Actinomycetes</taxon>
        <taxon>Mycobacteriales</taxon>
        <taxon>Gordoniaceae</taxon>
        <taxon>Gordonia</taxon>
    </lineage>
</organism>
<keyword evidence="2" id="KW-1185">Reference proteome</keyword>
<dbReference type="Proteomes" id="UP001143347">
    <property type="component" value="Unassembled WGS sequence"/>
</dbReference>